<dbReference type="PANTHER" id="PTHR34810:SF1">
    <property type="entry name" value="DNA-BINDING PROTEIN BIN4"/>
    <property type="match status" value="1"/>
</dbReference>
<evidence type="ECO:0000313" key="3">
    <source>
        <dbReference type="Proteomes" id="UP000734854"/>
    </source>
</evidence>
<feature type="compositionally biased region" description="Basic and acidic residues" evidence="1">
    <location>
        <begin position="105"/>
        <end position="126"/>
    </location>
</feature>
<feature type="compositionally biased region" description="Basic and acidic residues" evidence="1">
    <location>
        <begin position="340"/>
        <end position="352"/>
    </location>
</feature>
<dbReference type="EMBL" id="JACMSC010000044">
    <property type="protein sequence ID" value="KAG6467466.1"/>
    <property type="molecule type" value="Genomic_DNA"/>
</dbReference>
<keyword evidence="3" id="KW-1185">Reference proteome</keyword>
<gene>
    <name evidence="2" type="ORF">ZIOFF_074722</name>
</gene>
<feature type="compositionally biased region" description="Basic and acidic residues" evidence="1">
    <location>
        <begin position="79"/>
        <end position="89"/>
    </location>
</feature>
<protein>
    <recommendedName>
        <fullName evidence="4">DNA-binding protein BIN4</fullName>
    </recommendedName>
</protein>
<reference evidence="2 3" key="1">
    <citation type="submission" date="2020-08" db="EMBL/GenBank/DDBJ databases">
        <title>Plant Genome Project.</title>
        <authorList>
            <person name="Zhang R.-G."/>
        </authorList>
    </citation>
    <scope>NUCLEOTIDE SEQUENCE [LARGE SCALE GENOMIC DNA]</scope>
    <source>
        <tissue evidence="2">Rhizome</tissue>
    </source>
</reference>
<name>A0A8J5BUS9_ZINOF</name>
<dbReference type="InterPro" id="IPR033246">
    <property type="entry name" value="BIN4"/>
</dbReference>
<dbReference type="GO" id="GO:0009330">
    <property type="term" value="C:DNA topoisomerase type II (double strand cut, ATP-hydrolyzing) complex"/>
    <property type="evidence" value="ECO:0007669"/>
    <property type="project" value="InterPro"/>
</dbReference>
<dbReference type="GO" id="GO:0051276">
    <property type="term" value="P:chromosome organization"/>
    <property type="evidence" value="ECO:0007669"/>
    <property type="project" value="TreeGrafter"/>
</dbReference>
<dbReference type="PANTHER" id="PTHR34810">
    <property type="entry name" value="DNA-BINDING PROTEIN BIN4"/>
    <property type="match status" value="1"/>
</dbReference>
<dbReference type="Proteomes" id="UP000734854">
    <property type="component" value="Unassembled WGS sequence"/>
</dbReference>
<dbReference type="GO" id="GO:0005634">
    <property type="term" value="C:nucleus"/>
    <property type="evidence" value="ECO:0007669"/>
    <property type="project" value="TreeGrafter"/>
</dbReference>
<feature type="compositionally biased region" description="Basic and acidic residues" evidence="1">
    <location>
        <begin position="314"/>
        <end position="325"/>
    </location>
</feature>
<dbReference type="AlphaFoldDB" id="A0A8J5BUS9"/>
<feature type="region of interest" description="Disordered" evidence="1">
    <location>
        <begin position="340"/>
        <end position="368"/>
    </location>
</feature>
<evidence type="ECO:0000256" key="1">
    <source>
        <dbReference type="SAM" id="MobiDB-lite"/>
    </source>
</evidence>
<sequence>MSDSREGSPDWLRLFQVLLLLSPPNSLHTIAHDSRIGLVSVFSMKVSGSEMKPPSTDVVTVSSGSDSSPVNNPKRSAHAKHEPKGRKSEQYSIKIDNDEDSLLIKTEEPTDAKQEPKGRKNERDSIKINIGEESLLIKTVEPTDAKHENNQILSQDALSPNKKEPIEESTQDKPAGSSVSRLPLVFTDKVQRSKALVECDGDSIDLRGDVGAVGRIVISNGPTGNNDLLLDLKGTVYKTTIVPSRTFCVVSIGQSEAKIEAIMNDFIQLEPKSNVFEAETMVEGTLDDFSFDSEEEADKVTKNPVHQSDQTNEDGDHTDKTKIHFQQEKCKQAIKMKMKKEWQKGKEKKGSSEGRIYLPLFTNGRSQG</sequence>
<proteinExistence type="predicted"/>
<evidence type="ECO:0000313" key="2">
    <source>
        <dbReference type="EMBL" id="KAG6467466.1"/>
    </source>
</evidence>
<feature type="region of interest" description="Disordered" evidence="1">
    <location>
        <begin position="47"/>
        <end position="126"/>
    </location>
</feature>
<feature type="region of interest" description="Disordered" evidence="1">
    <location>
        <begin position="293"/>
        <end position="325"/>
    </location>
</feature>
<comment type="caution">
    <text evidence="2">The sequence shown here is derived from an EMBL/GenBank/DDBJ whole genome shotgun (WGS) entry which is preliminary data.</text>
</comment>
<dbReference type="GO" id="GO:0003690">
    <property type="term" value="F:double-stranded DNA binding"/>
    <property type="evidence" value="ECO:0007669"/>
    <property type="project" value="InterPro"/>
</dbReference>
<dbReference type="GO" id="GO:0042023">
    <property type="term" value="P:DNA endoreduplication"/>
    <property type="evidence" value="ECO:0007669"/>
    <property type="project" value="InterPro"/>
</dbReference>
<feature type="compositionally biased region" description="Low complexity" evidence="1">
    <location>
        <begin position="53"/>
        <end position="73"/>
    </location>
</feature>
<evidence type="ECO:0008006" key="4">
    <source>
        <dbReference type="Google" id="ProtNLM"/>
    </source>
</evidence>
<accession>A0A8J5BUS9</accession>
<feature type="region of interest" description="Disordered" evidence="1">
    <location>
        <begin position="142"/>
        <end position="178"/>
    </location>
</feature>
<organism evidence="2 3">
    <name type="scientific">Zingiber officinale</name>
    <name type="common">Ginger</name>
    <name type="synonym">Amomum zingiber</name>
    <dbReference type="NCBI Taxonomy" id="94328"/>
    <lineage>
        <taxon>Eukaryota</taxon>
        <taxon>Viridiplantae</taxon>
        <taxon>Streptophyta</taxon>
        <taxon>Embryophyta</taxon>
        <taxon>Tracheophyta</taxon>
        <taxon>Spermatophyta</taxon>
        <taxon>Magnoliopsida</taxon>
        <taxon>Liliopsida</taxon>
        <taxon>Zingiberales</taxon>
        <taxon>Zingiberaceae</taxon>
        <taxon>Zingiber</taxon>
    </lineage>
</organism>